<evidence type="ECO:0000313" key="2">
    <source>
        <dbReference type="EMBL" id="RIB25205.1"/>
    </source>
</evidence>
<accession>A0A397VRM7</accession>
<feature type="compositionally biased region" description="Acidic residues" evidence="1">
    <location>
        <begin position="43"/>
        <end position="54"/>
    </location>
</feature>
<comment type="caution">
    <text evidence="2">The sequence shown here is derived from an EMBL/GenBank/DDBJ whole genome shotgun (WGS) entry which is preliminary data.</text>
</comment>
<dbReference type="Proteomes" id="UP000266673">
    <property type="component" value="Unassembled WGS sequence"/>
</dbReference>
<protein>
    <recommendedName>
        <fullName evidence="4">CCHC-type domain-containing protein</fullName>
    </recommendedName>
</protein>
<dbReference type="EMBL" id="QKWP01000184">
    <property type="protein sequence ID" value="RIB25205.1"/>
    <property type="molecule type" value="Genomic_DNA"/>
</dbReference>
<reference evidence="2 3" key="1">
    <citation type="submission" date="2018-06" db="EMBL/GenBank/DDBJ databases">
        <title>Comparative genomics reveals the genomic features of Rhizophagus irregularis, R. cerebriforme, R. diaphanum and Gigaspora rosea, and their symbiotic lifestyle signature.</title>
        <authorList>
            <person name="Morin E."/>
            <person name="San Clemente H."/>
            <person name="Chen E.C.H."/>
            <person name="De La Providencia I."/>
            <person name="Hainaut M."/>
            <person name="Kuo A."/>
            <person name="Kohler A."/>
            <person name="Murat C."/>
            <person name="Tang N."/>
            <person name="Roy S."/>
            <person name="Loubradou J."/>
            <person name="Henrissat B."/>
            <person name="Grigoriev I.V."/>
            <person name="Corradi N."/>
            <person name="Roux C."/>
            <person name="Martin F.M."/>
        </authorList>
    </citation>
    <scope>NUCLEOTIDE SEQUENCE [LARGE SCALE GENOMIC DNA]</scope>
    <source>
        <strain evidence="2 3">DAOM 194757</strain>
    </source>
</reference>
<dbReference type="OrthoDB" id="2430869at2759"/>
<proteinExistence type="predicted"/>
<evidence type="ECO:0000313" key="3">
    <source>
        <dbReference type="Proteomes" id="UP000266673"/>
    </source>
</evidence>
<feature type="region of interest" description="Disordered" evidence="1">
    <location>
        <begin position="30"/>
        <end position="61"/>
    </location>
</feature>
<organism evidence="2 3">
    <name type="scientific">Gigaspora rosea</name>
    <dbReference type="NCBI Taxonomy" id="44941"/>
    <lineage>
        <taxon>Eukaryota</taxon>
        <taxon>Fungi</taxon>
        <taxon>Fungi incertae sedis</taxon>
        <taxon>Mucoromycota</taxon>
        <taxon>Glomeromycotina</taxon>
        <taxon>Glomeromycetes</taxon>
        <taxon>Diversisporales</taxon>
        <taxon>Gigasporaceae</taxon>
        <taxon>Gigaspora</taxon>
    </lineage>
</organism>
<evidence type="ECO:0000256" key="1">
    <source>
        <dbReference type="SAM" id="MobiDB-lite"/>
    </source>
</evidence>
<sequence>MAVGLDAGLTAMETLNKFLENFIQQHSVNSDQQSVANAVASESQDEESSDDDQENIAPFDVSTVQNPIAKKKKGAPRVKHIKSSLEIKNTQSNTKKEKGTRLCSRCKQPNHYAKTCSVDL</sequence>
<name>A0A397VRM7_9GLOM</name>
<dbReference type="AlphaFoldDB" id="A0A397VRM7"/>
<gene>
    <name evidence="2" type="ORF">C2G38_2031271</name>
</gene>
<keyword evidence="3" id="KW-1185">Reference proteome</keyword>
<evidence type="ECO:0008006" key="4">
    <source>
        <dbReference type="Google" id="ProtNLM"/>
    </source>
</evidence>